<dbReference type="STRING" id="222984.GCA_000731985_01335"/>
<dbReference type="PROSITE" id="PS50110">
    <property type="entry name" value="RESPONSE_REGULATORY"/>
    <property type="match status" value="1"/>
</dbReference>
<name>A0A482XZD4_9EURY</name>
<dbReference type="SUPFAM" id="SSF52172">
    <property type="entry name" value="CheY-like"/>
    <property type="match status" value="1"/>
</dbReference>
<dbReference type="Pfam" id="PF00072">
    <property type="entry name" value="Response_reg"/>
    <property type="match status" value="1"/>
</dbReference>
<sequence>MSGTGRDSVPVDVLLVEDEAEAVRLIDEAFDEVDAETSVRVAADGDEALTVLTDRGDEPPSIPDLVLLDLDGPRLSGLELLEAITNEPTLARLPVLVLTRSAAVEDVRASYELAANASLTKPSEPAAYAAMVEAIADFWFGRAALPTDGS</sequence>
<evidence type="ECO:0000313" key="3">
    <source>
        <dbReference type="EMBL" id="RZH67453.1"/>
    </source>
</evidence>
<evidence type="ECO:0000256" key="1">
    <source>
        <dbReference type="PROSITE-ProRule" id="PRU00169"/>
    </source>
</evidence>
<dbReference type="AlphaFoldDB" id="A0A482XZD4"/>
<dbReference type="GO" id="GO:0000160">
    <property type="term" value="P:phosphorelay signal transduction system"/>
    <property type="evidence" value="ECO:0007669"/>
    <property type="project" value="InterPro"/>
</dbReference>
<accession>A0A482XZD4</accession>
<organism evidence="3 4">
    <name type="scientific">Natrinema altunense</name>
    <dbReference type="NCBI Taxonomy" id="222984"/>
    <lineage>
        <taxon>Archaea</taxon>
        <taxon>Methanobacteriati</taxon>
        <taxon>Methanobacteriota</taxon>
        <taxon>Stenosarchaea group</taxon>
        <taxon>Halobacteria</taxon>
        <taxon>Halobacteriales</taxon>
        <taxon>Natrialbaceae</taxon>
        <taxon>Natrinema</taxon>
    </lineage>
</organism>
<dbReference type="Proteomes" id="UP000292704">
    <property type="component" value="Unassembled WGS sequence"/>
</dbReference>
<reference evidence="3 4" key="1">
    <citation type="submission" date="2019-02" db="EMBL/GenBank/DDBJ databases">
        <title>Genome analysis provides insights into bioremediation potentialities and Haloocin production by Natrinema altunense strain 4.1R isolated from Chott Douz in Tunisian desert.</title>
        <authorList>
            <person name="Najjari A."/>
            <person name="Youssef N."/>
            <person name="Ben Dhia O."/>
            <person name="Ferjani R."/>
            <person name="El Hidri D."/>
            <person name="Ouzari H.I."/>
            <person name="Cherif A."/>
        </authorList>
    </citation>
    <scope>NUCLEOTIDE SEQUENCE [LARGE SCALE GENOMIC DNA]</scope>
    <source>
        <strain evidence="3 4">4.1R</strain>
    </source>
</reference>
<dbReference type="InterPro" id="IPR001789">
    <property type="entry name" value="Sig_transdc_resp-reg_receiver"/>
</dbReference>
<dbReference type="SMART" id="SM00448">
    <property type="entry name" value="REC"/>
    <property type="match status" value="1"/>
</dbReference>
<dbReference type="CDD" id="cd17557">
    <property type="entry name" value="REC_Rcp-like"/>
    <property type="match status" value="1"/>
</dbReference>
<dbReference type="Gene3D" id="3.40.50.2300">
    <property type="match status" value="1"/>
</dbReference>
<dbReference type="InterPro" id="IPR011006">
    <property type="entry name" value="CheY-like_superfamily"/>
</dbReference>
<comment type="caution">
    <text evidence="3">The sequence shown here is derived from an EMBL/GenBank/DDBJ whole genome shotgun (WGS) entry which is preliminary data.</text>
</comment>
<protein>
    <submittedName>
        <fullName evidence="3">Response regulator</fullName>
    </submittedName>
</protein>
<dbReference type="RefSeq" id="WP_130170771.1">
    <property type="nucleotide sequence ID" value="NZ_SHMR01000005.1"/>
</dbReference>
<gene>
    <name evidence="3" type="ORF">ELS17_11345</name>
</gene>
<feature type="domain" description="Response regulatory" evidence="2">
    <location>
        <begin position="12"/>
        <end position="136"/>
    </location>
</feature>
<feature type="modified residue" description="4-aspartylphosphate" evidence="1">
    <location>
        <position position="69"/>
    </location>
</feature>
<keyword evidence="1" id="KW-0597">Phosphoprotein</keyword>
<dbReference type="OrthoDB" id="9652at2157"/>
<dbReference type="EMBL" id="SHMR01000005">
    <property type="protein sequence ID" value="RZH67453.1"/>
    <property type="molecule type" value="Genomic_DNA"/>
</dbReference>
<proteinExistence type="predicted"/>
<evidence type="ECO:0000259" key="2">
    <source>
        <dbReference type="PROSITE" id="PS50110"/>
    </source>
</evidence>
<dbReference type="PANTHER" id="PTHR44520:SF2">
    <property type="entry name" value="RESPONSE REGULATOR RCP1"/>
    <property type="match status" value="1"/>
</dbReference>
<evidence type="ECO:0000313" key="4">
    <source>
        <dbReference type="Proteomes" id="UP000292704"/>
    </source>
</evidence>
<dbReference type="PANTHER" id="PTHR44520">
    <property type="entry name" value="RESPONSE REGULATOR RCP1-RELATED"/>
    <property type="match status" value="1"/>
</dbReference>
<dbReference type="InterPro" id="IPR052893">
    <property type="entry name" value="TCS_response_regulator"/>
</dbReference>